<feature type="domain" description="C-type lectin" evidence="3">
    <location>
        <begin position="356"/>
        <end position="509"/>
    </location>
</feature>
<dbReference type="PROSITE" id="PS50041">
    <property type="entry name" value="C_TYPE_LECTIN_2"/>
    <property type="match status" value="1"/>
</dbReference>
<dbReference type="AlphaFoldDB" id="A0A814KCS9"/>
<gene>
    <name evidence="4" type="ORF">EDS130_LOCUS17381</name>
</gene>
<dbReference type="Proteomes" id="UP000663852">
    <property type="component" value="Unassembled WGS sequence"/>
</dbReference>
<dbReference type="OrthoDB" id="2142683at2759"/>
<organism evidence="4 5">
    <name type="scientific">Adineta ricciae</name>
    <name type="common">Rotifer</name>
    <dbReference type="NCBI Taxonomy" id="249248"/>
    <lineage>
        <taxon>Eukaryota</taxon>
        <taxon>Metazoa</taxon>
        <taxon>Spiralia</taxon>
        <taxon>Gnathifera</taxon>
        <taxon>Rotifera</taxon>
        <taxon>Eurotatoria</taxon>
        <taxon>Bdelloidea</taxon>
        <taxon>Adinetida</taxon>
        <taxon>Adinetidae</taxon>
        <taxon>Adineta</taxon>
    </lineage>
</organism>
<dbReference type="PANTHER" id="PTHR22803">
    <property type="entry name" value="MANNOSE, PHOSPHOLIPASE, LECTIN RECEPTOR RELATED"/>
    <property type="match status" value="1"/>
</dbReference>
<dbReference type="InterPro" id="IPR016187">
    <property type="entry name" value="CTDL_fold"/>
</dbReference>
<sequence length="582" mass="66016">MLRFVFLFVFMFHFHQASGTLVRKCCLSIHYVIIDNLSFRTQCQSNWHYLSQQSLCVMFATSEIGDVPWYDGYKGCQSTSAQLLTLTQSNKLRSIENKIYDLEKIDQIDFDYIQRGSWIGKAKWSNDDLCDSMSTTKEDLEFNCMIITMRSGDQSLCLKRVSCTENHPFICESTALTAKELIENTIERLTWWKCVILIWCIIDDQVKKKKEKEALEAQKAEIQAYVSQFDFEIPPDSELPNIQLPLAAAGEEEEEAEPLVVGGYQVPSWLILTVGGMIFVGVICCCCLGLLAFIPNRYVQAINESCGGNKPLCDEPLKCIGGRCLCSPVGRARDKDQFTFWANEKCHPCPTGYYNTATKCFNLVYTKGSQLTWERARERCKEQDGDLLVFRSDEEYYSMEASIKSLSNDMEMPQRVPQDGTYFASIWLGIKLADWRGNGRFNLVADGPTLTKKNQHWCGQSSPLGHEPNYVQLKATGERQACVGLALFKDGSVCMHDWFCSWESYTLCEVHPPPLETSTDIPEALEKKSSGMMGYVVIITVVVLFLGCIIGATYYLFKKKKRRGRARSFDSGESGLSQNSLY</sequence>
<evidence type="ECO:0000256" key="1">
    <source>
        <dbReference type="SAM" id="Phobius"/>
    </source>
</evidence>
<feature type="chain" id="PRO_5032346272" description="C-type lectin domain-containing protein" evidence="2">
    <location>
        <begin position="20"/>
        <end position="582"/>
    </location>
</feature>
<dbReference type="Pfam" id="PF00059">
    <property type="entry name" value="Lectin_C"/>
    <property type="match status" value="1"/>
</dbReference>
<keyword evidence="1" id="KW-1133">Transmembrane helix</keyword>
<evidence type="ECO:0000259" key="3">
    <source>
        <dbReference type="PROSITE" id="PS50041"/>
    </source>
</evidence>
<evidence type="ECO:0000313" key="5">
    <source>
        <dbReference type="Proteomes" id="UP000663852"/>
    </source>
</evidence>
<feature type="transmembrane region" description="Helical" evidence="1">
    <location>
        <begin position="532"/>
        <end position="557"/>
    </location>
</feature>
<reference evidence="4" key="1">
    <citation type="submission" date="2021-02" db="EMBL/GenBank/DDBJ databases">
        <authorList>
            <person name="Nowell W R."/>
        </authorList>
    </citation>
    <scope>NUCLEOTIDE SEQUENCE</scope>
</reference>
<comment type="caution">
    <text evidence="4">The sequence shown here is derived from an EMBL/GenBank/DDBJ whole genome shotgun (WGS) entry which is preliminary data.</text>
</comment>
<name>A0A814KCS9_ADIRI</name>
<dbReference type="SUPFAM" id="SSF56436">
    <property type="entry name" value="C-type lectin-like"/>
    <property type="match status" value="2"/>
</dbReference>
<dbReference type="InterPro" id="IPR050111">
    <property type="entry name" value="C-type_lectin/snaclec_domain"/>
</dbReference>
<dbReference type="InterPro" id="IPR001304">
    <property type="entry name" value="C-type_lectin-like"/>
</dbReference>
<keyword evidence="1" id="KW-0812">Transmembrane</keyword>
<accession>A0A814KCS9</accession>
<protein>
    <recommendedName>
        <fullName evidence="3">C-type lectin domain-containing protein</fullName>
    </recommendedName>
</protein>
<keyword evidence="2" id="KW-0732">Signal</keyword>
<dbReference type="SMART" id="SM00034">
    <property type="entry name" value="CLECT"/>
    <property type="match status" value="2"/>
</dbReference>
<evidence type="ECO:0000313" key="4">
    <source>
        <dbReference type="EMBL" id="CAF1050058.1"/>
    </source>
</evidence>
<keyword evidence="1" id="KW-0472">Membrane</keyword>
<dbReference type="EMBL" id="CAJNOJ010000078">
    <property type="protein sequence ID" value="CAF1050058.1"/>
    <property type="molecule type" value="Genomic_DNA"/>
</dbReference>
<dbReference type="Gene3D" id="3.10.100.10">
    <property type="entry name" value="Mannose-Binding Protein A, subunit A"/>
    <property type="match status" value="2"/>
</dbReference>
<feature type="signal peptide" evidence="2">
    <location>
        <begin position="1"/>
        <end position="19"/>
    </location>
</feature>
<evidence type="ECO:0000256" key="2">
    <source>
        <dbReference type="SAM" id="SignalP"/>
    </source>
</evidence>
<dbReference type="InterPro" id="IPR016186">
    <property type="entry name" value="C-type_lectin-like/link_sf"/>
</dbReference>
<proteinExistence type="predicted"/>
<dbReference type="CDD" id="cd00037">
    <property type="entry name" value="CLECT"/>
    <property type="match status" value="1"/>
</dbReference>